<organism evidence="13 14">
    <name type="scientific">Mycena metata</name>
    <dbReference type="NCBI Taxonomy" id="1033252"/>
    <lineage>
        <taxon>Eukaryota</taxon>
        <taxon>Fungi</taxon>
        <taxon>Dikarya</taxon>
        <taxon>Basidiomycota</taxon>
        <taxon>Agaricomycotina</taxon>
        <taxon>Agaricomycetes</taxon>
        <taxon>Agaricomycetidae</taxon>
        <taxon>Agaricales</taxon>
        <taxon>Marasmiineae</taxon>
        <taxon>Mycenaceae</taxon>
        <taxon>Mycena</taxon>
    </lineage>
</organism>
<evidence type="ECO:0000256" key="3">
    <source>
        <dbReference type="ARBA" id="ARBA00022692"/>
    </source>
</evidence>
<evidence type="ECO:0000256" key="6">
    <source>
        <dbReference type="ARBA" id="ARBA00022989"/>
    </source>
</evidence>
<proteinExistence type="inferred from homology"/>
<gene>
    <name evidence="13" type="ORF">B0H16DRAFT_1352979</name>
</gene>
<evidence type="ECO:0000256" key="5">
    <source>
        <dbReference type="ARBA" id="ARBA00022892"/>
    </source>
</evidence>
<keyword evidence="8 11" id="KW-0472">Membrane</keyword>
<feature type="domain" description="Sec20 C-terminal" evidence="12">
    <location>
        <begin position="146"/>
        <end position="235"/>
    </location>
</feature>
<keyword evidence="5" id="KW-0931">ER-Golgi transport</keyword>
<evidence type="ECO:0000313" key="13">
    <source>
        <dbReference type="EMBL" id="KAJ7692336.1"/>
    </source>
</evidence>
<feature type="coiled-coil region" evidence="10">
    <location>
        <begin position="78"/>
        <end position="105"/>
    </location>
</feature>
<comment type="subcellular location">
    <subcellularLocation>
        <location evidence="1">Endoplasmic reticulum membrane</location>
        <topology evidence="1">Single-pass type IV membrane protein</topology>
    </subcellularLocation>
</comment>
<dbReference type="PANTHER" id="PTHR12825">
    <property type="entry name" value="BNIP1-RELATED"/>
    <property type="match status" value="1"/>
</dbReference>
<dbReference type="GO" id="GO:0005789">
    <property type="term" value="C:endoplasmic reticulum membrane"/>
    <property type="evidence" value="ECO:0007669"/>
    <property type="project" value="UniProtKB-SubCell"/>
</dbReference>
<comment type="caution">
    <text evidence="13">The sequence shown here is derived from an EMBL/GenBank/DDBJ whole genome shotgun (WGS) entry which is preliminary data.</text>
</comment>
<evidence type="ECO:0000256" key="8">
    <source>
        <dbReference type="ARBA" id="ARBA00023136"/>
    </source>
</evidence>
<dbReference type="GO" id="GO:0005484">
    <property type="term" value="F:SNAP receptor activity"/>
    <property type="evidence" value="ECO:0007669"/>
    <property type="project" value="InterPro"/>
</dbReference>
<dbReference type="GO" id="GO:0006890">
    <property type="term" value="P:retrograde vesicle-mediated transport, Golgi to endoplasmic reticulum"/>
    <property type="evidence" value="ECO:0007669"/>
    <property type="project" value="InterPro"/>
</dbReference>
<evidence type="ECO:0000256" key="1">
    <source>
        <dbReference type="ARBA" id="ARBA00004163"/>
    </source>
</evidence>
<feature type="transmembrane region" description="Helical" evidence="11">
    <location>
        <begin position="210"/>
        <end position="231"/>
    </location>
</feature>
<evidence type="ECO:0000256" key="2">
    <source>
        <dbReference type="ARBA" id="ARBA00022448"/>
    </source>
</evidence>
<evidence type="ECO:0000256" key="4">
    <source>
        <dbReference type="ARBA" id="ARBA00022824"/>
    </source>
</evidence>
<protein>
    <submittedName>
        <fullName evidence="13">Sec20-domain-containing protein</fullName>
    </submittedName>
</protein>
<evidence type="ECO:0000259" key="12">
    <source>
        <dbReference type="Pfam" id="PF03908"/>
    </source>
</evidence>
<dbReference type="PANTHER" id="PTHR12825:SF0">
    <property type="entry name" value="VESICLE TRANSPORT PROTEIN SEC20"/>
    <property type="match status" value="1"/>
</dbReference>
<comment type="similarity">
    <text evidence="9">Belongs to the SEC20 family.</text>
</comment>
<evidence type="ECO:0000256" key="10">
    <source>
        <dbReference type="SAM" id="Coils"/>
    </source>
</evidence>
<keyword evidence="4" id="KW-0256">Endoplasmic reticulum</keyword>
<dbReference type="GO" id="GO:0031201">
    <property type="term" value="C:SNARE complex"/>
    <property type="evidence" value="ECO:0007669"/>
    <property type="project" value="TreeGrafter"/>
</dbReference>
<dbReference type="InterPro" id="IPR005606">
    <property type="entry name" value="Sec20"/>
</dbReference>
<evidence type="ECO:0000256" key="7">
    <source>
        <dbReference type="ARBA" id="ARBA00023054"/>
    </source>
</evidence>
<evidence type="ECO:0000256" key="9">
    <source>
        <dbReference type="ARBA" id="ARBA00037934"/>
    </source>
</evidence>
<dbReference type="Proteomes" id="UP001215598">
    <property type="component" value="Unassembled WGS sequence"/>
</dbReference>
<accession>A0AAD7GJR7</accession>
<evidence type="ECO:0000256" key="11">
    <source>
        <dbReference type="SAM" id="Phobius"/>
    </source>
</evidence>
<keyword evidence="7 10" id="KW-0175">Coiled coil</keyword>
<dbReference type="Pfam" id="PF03908">
    <property type="entry name" value="Sec20"/>
    <property type="match status" value="1"/>
</dbReference>
<dbReference type="AlphaFoldDB" id="A0AAD7GJR7"/>
<keyword evidence="14" id="KW-1185">Reference proteome</keyword>
<sequence>MPPLPTTFDEETLQLVASARRHEKDLAEFQIPRLRSCQGPLSLQQNLAAELREDVDTFARQIEALDVLVDDQKGSKNRRELKAIVQELNENLANLRREARSALLESKRTIDSLSKSHRDELLSSNVVSEKREFNEKVTDDALMAANDNVTEAMQRTMSLMQGELERSVLSAQMLADSTATLRSTSSTHDTLTNVMDTSKLLIKALEKSDWLDRIVIFAALLFFILVVLFILKQRIFDRSVRIAFWWTRFVPNFGGEKVPAAATMATSSVASAASSTTALSSAASAASVLASSATALSTTLVASGEASAVVSSSPTESTYTSDLPVVPELQAADSETSSIPAASVHVEL</sequence>
<dbReference type="InterPro" id="IPR056173">
    <property type="entry name" value="Sec20_C"/>
</dbReference>
<name>A0AAD7GJR7_9AGAR</name>
<keyword evidence="3 11" id="KW-0812">Transmembrane</keyword>
<keyword evidence="2" id="KW-0813">Transport</keyword>
<evidence type="ECO:0000313" key="14">
    <source>
        <dbReference type="Proteomes" id="UP001215598"/>
    </source>
</evidence>
<dbReference type="EMBL" id="JARKIB010000774">
    <property type="protein sequence ID" value="KAJ7692336.1"/>
    <property type="molecule type" value="Genomic_DNA"/>
</dbReference>
<reference evidence="13" key="1">
    <citation type="submission" date="2023-03" db="EMBL/GenBank/DDBJ databases">
        <title>Massive genome expansion in bonnet fungi (Mycena s.s.) driven by repeated elements and novel gene families across ecological guilds.</title>
        <authorList>
            <consortium name="Lawrence Berkeley National Laboratory"/>
            <person name="Harder C.B."/>
            <person name="Miyauchi S."/>
            <person name="Viragh M."/>
            <person name="Kuo A."/>
            <person name="Thoen E."/>
            <person name="Andreopoulos B."/>
            <person name="Lu D."/>
            <person name="Skrede I."/>
            <person name="Drula E."/>
            <person name="Henrissat B."/>
            <person name="Morin E."/>
            <person name="Kohler A."/>
            <person name="Barry K."/>
            <person name="LaButti K."/>
            <person name="Morin E."/>
            <person name="Salamov A."/>
            <person name="Lipzen A."/>
            <person name="Mereny Z."/>
            <person name="Hegedus B."/>
            <person name="Baldrian P."/>
            <person name="Stursova M."/>
            <person name="Weitz H."/>
            <person name="Taylor A."/>
            <person name="Grigoriev I.V."/>
            <person name="Nagy L.G."/>
            <person name="Martin F."/>
            <person name="Kauserud H."/>
        </authorList>
    </citation>
    <scope>NUCLEOTIDE SEQUENCE</scope>
    <source>
        <strain evidence="13">CBHHK182m</strain>
    </source>
</reference>
<keyword evidence="6 11" id="KW-1133">Transmembrane helix</keyword>